<feature type="domain" description="FAD-binding FR-type" evidence="13">
    <location>
        <begin position="254"/>
        <end position="471"/>
    </location>
</feature>
<dbReference type="GeneID" id="74185422"/>
<keyword evidence="7" id="KW-0274">FAD</keyword>
<dbReference type="NCBIfam" id="TIGR01931">
    <property type="entry name" value="cysJ"/>
    <property type="match status" value="1"/>
</dbReference>
<dbReference type="Gene3D" id="1.20.990.10">
    <property type="entry name" value="NADPH-cytochrome p450 Reductase, Chain A, domain 3"/>
    <property type="match status" value="1"/>
</dbReference>
<evidence type="ECO:0000256" key="6">
    <source>
        <dbReference type="ARBA" id="ARBA00022643"/>
    </source>
</evidence>
<dbReference type="PROSITE" id="PS51384">
    <property type="entry name" value="FAD_FR"/>
    <property type="match status" value="1"/>
</dbReference>
<dbReference type="PRINTS" id="PR00369">
    <property type="entry name" value="FLAVODOXIN"/>
</dbReference>
<evidence type="ECO:0000256" key="2">
    <source>
        <dbReference type="ARBA" id="ARBA00001974"/>
    </source>
</evidence>
<organism evidence="14 15">
    <name type="scientific">Staphylococcus borealis</name>
    <dbReference type="NCBI Taxonomy" id="2742203"/>
    <lineage>
        <taxon>Bacteria</taxon>
        <taxon>Bacillati</taxon>
        <taxon>Bacillota</taxon>
        <taxon>Bacilli</taxon>
        <taxon>Bacillales</taxon>
        <taxon>Staphylococcaceae</taxon>
        <taxon>Staphylococcus</taxon>
    </lineage>
</organism>
<evidence type="ECO:0000256" key="1">
    <source>
        <dbReference type="ARBA" id="ARBA00001917"/>
    </source>
</evidence>
<gene>
    <name evidence="14" type="ORF">HUN84_02275</name>
</gene>
<keyword evidence="5" id="KW-0285">Flavoprotein</keyword>
<evidence type="ECO:0000256" key="10">
    <source>
        <dbReference type="ARBA" id="ARBA00023002"/>
    </source>
</evidence>
<dbReference type="GO" id="GO:0004783">
    <property type="term" value="F:sulfite reductase (NADPH) activity"/>
    <property type="evidence" value="ECO:0007669"/>
    <property type="project" value="UniProtKB-EC"/>
</dbReference>
<keyword evidence="10 14" id="KW-0560">Oxidoreductase</keyword>
<dbReference type="InterPro" id="IPR001709">
    <property type="entry name" value="Flavoprot_Pyr_Nucl_cyt_Rdtase"/>
</dbReference>
<dbReference type="InterPro" id="IPR023173">
    <property type="entry name" value="NADPH_Cyt_P450_Rdtase_alpha"/>
</dbReference>
<dbReference type="Pfam" id="PF00258">
    <property type="entry name" value="Flavodoxin_1"/>
    <property type="match status" value="1"/>
</dbReference>
<keyword evidence="3" id="KW-0813">Transport</keyword>
<dbReference type="Pfam" id="PF00667">
    <property type="entry name" value="FAD_binding_1"/>
    <property type="match status" value="1"/>
</dbReference>
<protein>
    <submittedName>
        <fullName evidence="14">Assimilatory sulfite reductase (NADPH) flavoprotein subunit</fullName>
        <ecNumber evidence="14">1.8.1.2</ecNumber>
    </submittedName>
</protein>
<name>A0ABX2LPD8_9STAP</name>
<dbReference type="PROSITE" id="PS50902">
    <property type="entry name" value="FLAVODOXIN_LIKE"/>
    <property type="match status" value="1"/>
</dbReference>
<dbReference type="Gene3D" id="3.40.50.80">
    <property type="entry name" value="Nucleotide-binding domain of ferredoxin-NADP reductase (FNR) module"/>
    <property type="match status" value="1"/>
</dbReference>
<keyword evidence="6" id="KW-0288">FMN</keyword>
<dbReference type="InterPro" id="IPR001433">
    <property type="entry name" value="OxRdtase_FAD/NAD-bd"/>
</dbReference>
<evidence type="ECO:0000256" key="3">
    <source>
        <dbReference type="ARBA" id="ARBA00022448"/>
    </source>
</evidence>
<feature type="domain" description="Flavodoxin-like" evidence="12">
    <location>
        <begin position="85"/>
        <end position="223"/>
    </location>
</feature>
<dbReference type="InterPro" id="IPR029039">
    <property type="entry name" value="Flavoprotein-like_sf"/>
</dbReference>
<dbReference type="Gene3D" id="3.40.50.360">
    <property type="match status" value="1"/>
</dbReference>
<comment type="cofactor">
    <cofactor evidence="2">
        <name>FAD</name>
        <dbReference type="ChEBI" id="CHEBI:57692"/>
    </cofactor>
</comment>
<keyword evidence="8" id="KW-0521">NADP</keyword>
<dbReference type="InterPro" id="IPR017927">
    <property type="entry name" value="FAD-bd_FR_type"/>
</dbReference>
<dbReference type="EMBL" id="JABVEG010000001">
    <property type="protein sequence ID" value="NUI81588.1"/>
    <property type="molecule type" value="Genomic_DNA"/>
</dbReference>
<keyword evidence="9" id="KW-0249">Electron transport</keyword>
<dbReference type="InterPro" id="IPR001094">
    <property type="entry name" value="Flavdoxin-like"/>
</dbReference>
<dbReference type="SUPFAM" id="SSF63380">
    <property type="entry name" value="Riboflavin synthase domain-like"/>
    <property type="match status" value="1"/>
</dbReference>
<dbReference type="InterPro" id="IPR039261">
    <property type="entry name" value="FNR_nucleotide-bd"/>
</dbReference>
<dbReference type="SUPFAM" id="SSF52218">
    <property type="entry name" value="Flavoproteins"/>
    <property type="match status" value="1"/>
</dbReference>
<comment type="caution">
    <text evidence="14">The sequence shown here is derived from an EMBL/GenBank/DDBJ whole genome shotgun (WGS) entry which is preliminary data.</text>
</comment>
<comment type="cofactor">
    <cofactor evidence="1">
        <name>FMN</name>
        <dbReference type="ChEBI" id="CHEBI:58210"/>
    </cofactor>
</comment>
<dbReference type="PANTHER" id="PTHR19384">
    <property type="entry name" value="NITRIC OXIDE SYNTHASE-RELATED"/>
    <property type="match status" value="1"/>
</dbReference>
<evidence type="ECO:0000313" key="15">
    <source>
        <dbReference type="Proteomes" id="UP000610527"/>
    </source>
</evidence>
<keyword evidence="11" id="KW-0198">Cysteine biosynthesis</keyword>
<proteinExistence type="predicted"/>
<accession>A0ABX2LPD8</accession>
<keyword evidence="15" id="KW-1185">Reference proteome</keyword>
<evidence type="ECO:0000256" key="4">
    <source>
        <dbReference type="ARBA" id="ARBA00022605"/>
    </source>
</evidence>
<dbReference type="InterPro" id="IPR010199">
    <property type="entry name" value="CysJ"/>
</dbReference>
<dbReference type="PIRSF" id="PIRSF000207">
    <property type="entry name" value="SiR-FP_CysJ"/>
    <property type="match status" value="1"/>
</dbReference>
<evidence type="ECO:0000259" key="13">
    <source>
        <dbReference type="PROSITE" id="PS51384"/>
    </source>
</evidence>
<evidence type="ECO:0000256" key="9">
    <source>
        <dbReference type="ARBA" id="ARBA00022982"/>
    </source>
</evidence>
<dbReference type="EC" id="1.8.1.2" evidence="14"/>
<dbReference type="RefSeq" id="WP_053028934.1">
    <property type="nucleotide sequence ID" value="NZ_CUEE01000001.1"/>
</dbReference>
<dbReference type="PANTHER" id="PTHR19384:SF128">
    <property type="entry name" value="NADPH OXIDOREDUCTASE A"/>
    <property type="match status" value="1"/>
</dbReference>
<dbReference type="Proteomes" id="UP000610527">
    <property type="component" value="Unassembled WGS sequence"/>
</dbReference>
<dbReference type="PRINTS" id="PR00371">
    <property type="entry name" value="FPNCR"/>
</dbReference>
<sequence>MNLSVTNSPFTEGQAAQINELLQTLTPEQKVWLSGYLVANQQVTSNGAISSQTASQSVNQDGLTEGTEAMLQQNEPVITPEKRAITLLYGSETGNAQGLAEIFEERLSNIGHNVTLKAMDDFKPKHLKNVEDLFIITSTQGEGDPPDNAAELHEFIHGRKAPKLEGVRFSVLALGDQTYEYFCQTGRDFDRKLDELGAERIYDRVDCDVDYEEDAEKWMANVINAIDTAPEGTQNEQIVSESIKSAKEKKFSKANPYQAEVLENINLNGQGSNKETRHIEFLLDNFGEDYEVGDCLVVLPQNDPALVDLLISTLGWDPNDQVQISDEGDTLSLEEALTSHFEITKLTKPLLINAAAFFENDELKEKVNDNEWVQNYIAGRDLIDLLNDFATTELQPENLYQLLRKLPPREYSISSSYEALPDEVHITVGAVRYNAHGRDRSGVCSVQFAERIQPGDTVPIYLKRNPNFKFPKEGDTPVIMIGPGTGVAPFRAYMQEREEHGFKGNTWLFFGDQHFTTDFLYQTEWQEWLKDGVLGKMDVAFSRDTDEKVYVQHRIAEHSKEFNEWLQNGASIYICGDEKHMAKDVHEAIRSVLVKEQHLSEADAEAYLKQMKKDKRYQRDVY</sequence>
<dbReference type="Pfam" id="PF00175">
    <property type="entry name" value="NAD_binding_1"/>
    <property type="match status" value="1"/>
</dbReference>
<evidence type="ECO:0000256" key="11">
    <source>
        <dbReference type="ARBA" id="ARBA00023192"/>
    </source>
</evidence>
<evidence type="ECO:0000313" key="14">
    <source>
        <dbReference type="EMBL" id="NUI81588.1"/>
    </source>
</evidence>
<dbReference type="InterPro" id="IPR017938">
    <property type="entry name" value="Riboflavin_synthase-like_b-brl"/>
</dbReference>
<evidence type="ECO:0000256" key="7">
    <source>
        <dbReference type="ARBA" id="ARBA00022827"/>
    </source>
</evidence>
<dbReference type="InterPro" id="IPR003097">
    <property type="entry name" value="CysJ-like_FAD-binding"/>
</dbReference>
<dbReference type="Gene3D" id="2.40.30.10">
    <property type="entry name" value="Translation factors"/>
    <property type="match status" value="1"/>
</dbReference>
<evidence type="ECO:0000256" key="5">
    <source>
        <dbReference type="ARBA" id="ARBA00022630"/>
    </source>
</evidence>
<dbReference type="SUPFAM" id="SSF52343">
    <property type="entry name" value="Ferredoxin reductase-like, C-terminal NADP-linked domain"/>
    <property type="match status" value="1"/>
</dbReference>
<reference evidence="14 15" key="1">
    <citation type="submission" date="2020-06" db="EMBL/GenBank/DDBJ databases">
        <title>Staphylococcus borealis sp. nov. -A novel member of the Staphylococcaceae family isolated from skin and blood in humans.</title>
        <authorList>
            <person name="Pain M."/>
            <person name="Wolden R."/>
            <person name="Jaen-Luchoro D."/>
            <person name="Salva-Serra F."/>
            <person name="Iglesias B.P."/>
            <person name="Karlsson R."/>
            <person name="Klingenberg C."/>
            <person name="Cavanagh J.P."/>
        </authorList>
    </citation>
    <scope>NUCLEOTIDE SEQUENCE [LARGE SCALE GENOMIC DNA]</scope>
    <source>
        <strain evidence="14 15">58-22</strain>
    </source>
</reference>
<dbReference type="InterPro" id="IPR008254">
    <property type="entry name" value="Flavodoxin/NO_synth"/>
</dbReference>
<dbReference type="CDD" id="cd06199">
    <property type="entry name" value="SiR"/>
    <property type="match status" value="1"/>
</dbReference>
<evidence type="ECO:0000256" key="8">
    <source>
        <dbReference type="ARBA" id="ARBA00022857"/>
    </source>
</evidence>
<keyword evidence="4" id="KW-0028">Amino-acid biosynthesis</keyword>
<evidence type="ECO:0000259" key="12">
    <source>
        <dbReference type="PROSITE" id="PS50902"/>
    </source>
</evidence>